<dbReference type="Proteomes" id="UP000552241">
    <property type="component" value="Unassembled WGS sequence"/>
</dbReference>
<evidence type="ECO:0000256" key="1">
    <source>
        <dbReference type="SAM" id="Phobius"/>
    </source>
</evidence>
<dbReference type="RefSeq" id="WP_182042847.1">
    <property type="nucleotide sequence ID" value="NZ_JACDZE010000001.1"/>
</dbReference>
<keyword evidence="1" id="KW-0812">Transmembrane</keyword>
<proteinExistence type="predicted"/>
<comment type="caution">
    <text evidence="3">The sequence shown here is derived from an EMBL/GenBank/DDBJ whole genome shotgun (WGS) entry which is preliminary data.</text>
</comment>
<feature type="domain" description="VanZ-like" evidence="2">
    <location>
        <begin position="23"/>
        <end position="127"/>
    </location>
</feature>
<feature type="transmembrane region" description="Helical" evidence="1">
    <location>
        <begin position="109"/>
        <end position="126"/>
    </location>
</feature>
<dbReference type="PANTHER" id="PTHR28008">
    <property type="entry name" value="DOMAIN PROTEIN, PUTATIVE (AFU_ORTHOLOGUE AFUA_3G10980)-RELATED"/>
    <property type="match status" value="1"/>
</dbReference>
<evidence type="ECO:0000259" key="2">
    <source>
        <dbReference type="Pfam" id="PF04892"/>
    </source>
</evidence>
<keyword evidence="1" id="KW-1133">Transmembrane helix</keyword>
<dbReference type="Pfam" id="PF04892">
    <property type="entry name" value="VanZ"/>
    <property type="match status" value="1"/>
</dbReference>
<dbReference type="NCBIfam" id="NF037970">
    <property type="entry name" value="vanZ_1"/>
    <property type="match status" value="1"/>
</dbReference>
<dbReference type="PANTHER" id="PTHR28008:SF1">
    <property type="entry name" value="DOMAIN PROTEIN, PUTATIVE (AFU_ORTHOLOGUE AFUA_3G10980)-RELATED"/>
    <property type="match status" value="1"/>
</dbReference>
<sequence>MQQLIRKLQDNFGKPPSRFLFGIYTLILLAMTLLPMSVIPSDGESWLSQLKIENGDKAVHFALFFIFTFLGFAAKFFSKNLQILWVPILFGLIIEILQHFIGWGRSFDLWDLLANSLGILTAYFMIQRIFQPNYLN</sequence>
<evidence type="ECO:0000313" key="3">
    <source>
        <dbReference type="EMBL" id="MBA5629286.1"/>
    </source>
</evidence>
<dbReference type="InterPro" id="IPR006976">
    <property type="entry name" value="VanZ-like"/>
</dbReference>
<protein>
    <submittedName>
        <fullName evidence="3">VanZ family protein</fullName>
    </submittedName>
</protein>
<dbReference type="AlphaFoldDB" id="A0A838ZNK1"/>
<keyword evidence="1" id="KW-0472">Membrane</keyword>
<organism evidence="3 4">
    <name type="scientific">Moheibacter lacus</name>
    <dbReference type="NCBI Taxonomy" id="2745851"/>
    <lineage>
        <taxon>Bacteria</taxon>
        <taxon>Pseudomonadati</taxon>
        <taxon>Bacteroidota</taxon>
        <taxon>Flavobacteriia</taxon>
        <taxon>Flavobacteriales</taxon>
        <taxon>Weeksellaceae</taxon>
        <taxon>Moheibacter</taxon>
    </lineage>
</organism>
<gene>
    <name evidence="3" type="ORF">HU137_05815</name>
</gene>
<feature type="transmembrane region" description="Helical" evidence="1">
    <location>
        <begin position="21"/>
        <end position="39"/>
    </location>
</feature>
<accession>A0A838ZNK1</accession>
<keyword evidence="4" id="KW-1185">Reference proteome</keyword>
<dbReference type="EMBL" id="JACDZE010000001">
    <property type="protein sequence ID" value="MBA5629286.1"/>
    <property type="molecule type" value="Genomic_DNA"/>
</dbReference>
<feature type="transmembrane region" description="Helical" evidence="1">
    <location>
        <begin position="84"/>
        <end position="103"/>
    </location>
</feature>
<evidence type="ECO:0000313" key="4">
    <source>
        <dbReference type="Proteomes" id="UP000552241"/>
    </source>
</evidence>
<feature type="transmembrane region" description="Helical" evidence="1">
    <location>
        <begin position="59"/>
        <end position="77"/>
    </location>
</feature>
<name>A0A838ZNK1_9FLAO</name>
<reference evidence="3 4" key="1">
    <citation type="submission" date="2020-07" db="EMBL/GenBank/DDBJ databases">
        <title>Moheibacter lacus sp. nov., a member of the family Flavobacteriaceae isolated from freshwater lake sediment.</title>
        <authorList>
            <person name="Liu Y."/>
        </authorList>
    </citation>
    <scope>NUCLEOTIDE SEQUENCE [LARGE SCALE GENOMIC DNA]</scope>
    <source>
        <strain evidence="3 4">BDHS18</strain>
    </source>
</reference>